<dbReference type="InterPro" id="IPR004358">
    <property type="entry name" value="Sig_transdc_His_kin-like_C"/>
</dbReference>
<dbReference type="Pfam" id="PF00989">
    <property type="entry name" value="PAS"/>
    <property type="match status" value="1"/>
</dbReference>
<keyword evidence="13 14" id="KW-0472">Membrane</keyword>
<dbReference type="EC" id="2.7.13.3" evidence="4"/>
<keyword evidence="5" id="KW-0597">Phosphoprotein</keyword>
<dbReference type="PROSITE" id="PS50283">
    <property type="entry name" value="NA_SOLUT_SYMP_3"/>
    <property type="match status" value="1"/>
</dbReference>
<evidence type="ECO:0000313" key="17">
    <source>
        <dbReference type="EMBL" id="AYC31674.1"/>
    </source>
</evidence>
<gene>
    <name evidence="17" type="ORF">D3880_04385</name>
</gene>
<dbReference type="Gene3D" id="1.20.1730.10">
    <property type="entry name" value="Sodium/glucose cotransporter"/>
    <property type="match status" value="1"/>
</dbReference>
<evidence type="ECO:0000256" key="10">
    <source>
        <dbReference type="ARBA" id="ARBA00022840"/>
    </source>
</evidence>
<dbReference type="SMART" id="SM00388">
    <property type="entry name" value="HisKA"/>
    <property type="match status" value="1"/>
</dbReference>
<feature type="transmembrane region" description="Helical" evidence="14">
    <location>
        <begin position="333"/>
        <end position="355"/>
    </location>
</feature>
<evidence type="ECO:0000256" key="6">
    <source>
        <dbReference type="ARBA" id="ARBA00022679"/>
    </source>
</evidence>
<evidence type="ECO:0000256" key="13">
    <source>
        <dbReference type="ARBA" id="ARBA00023136"/>
    </source>
</evidence>
<dbReference type="Gene3D" id="1.10.287.130">
    <property type="match status" value="1"/>
</dbReference>
<dbReference type="NCBIfam" id="TIGR00229">
    <property type="entry name" value="sensory_box"/>
    <property type="match status" value="1"/>
</dbReference>
<feature type="transmembrane region" description="Helical" evidence="14">
    <location>
        <begin position="271"/>
        <end position="298"/>
    </location>
</feature>
<dbReference type="Pfam" id="PF02518">
    <property type="entry name" value="HATPase_c"/>
    <property type="match status" value="1"/>
</dbReference>
<dbReference type="SUPFAM" id="SSF55874">
    <property type="entry name" value="ATPase domain of HSP90 chaperone/DNA topoisomerase II/histidine kinase"/>
    <property type="match status" value="1"/>
</dbReference>
<feature type="domain" description="PAS" evidence="16">
    <location>
        <begin position="630"/>
        <end position="683"/>
    </location>
</feature>
<dbReference type="SMART" id="SM00091">
    <property type="entry name" value="PAS"/>
    <property type="match status" value="1"/>
</dbReference>
<dbReference type="FunFam" id="1.10.287.130:FF:000022">
    <property type="entry name" value="Two-component sensor CbrA"/>
    <property type="match status" value="1"/>
</dbReference>
<name>A0A385YYP2_9PSED</name>
<feature type="transmembrane region" description="Helical" evidence="14">
    <location>
        <begin position="398"/>
        <end position="422"/>
    </location>
</feature>
<feature type="transmembrane region" description="Helical" evidence="14">
    <location>
        <begin position="154"/>
        <end position="173"/>
    </location>
</feature>
<dbReference type="PANTHER" id="PTHR43065">
    <property type="entry name" value="SENSOR HISTIDINE KINASE"/>
    <property type="match status" value="1"/>
</dbReference>
<feature type="transmembrane region" description="Helical" evidence="14">
    <location>
        <begin position="73"/>
        <end position="93"/>
    </location>
</feature>
<keyword evidence="9" id="KW-0418">Kinase</keyword>
<accession>A0A385YYP2</accession>
<feature type="transmembrane region" description="Helical" evidence="14">
    <location>
        <begin position="376"/>
        <end position="392"/>
    </location>
</feature>
<dbReference type="RefSeq" id="WP_119892299.1">
    <property type="nucleotide sequence ID" value="NZ_CP032419.1"/>
</dbReference>
<dbReference type="InterPro" id="IPR003661">
    <property type="entry name" value="HisK_dim/P_dom"/>
</dbReference>
<keyword evidence="12" id="KW-0902">Two-component regulatory system</keyword>
<dbReference type="SUPFAM" id="SSF55785">
    <property type="entry name" value="PYP-like sensor domain (PAS domain)"/>
    <property type="match status" value="1"/>
</dbReference>
<comment type="similarity">
    <text evidence="3">Belongs to the sodium:solute symporter (SSF) (TC 2.A.21) family.</text>
</comment>
<dbReference type="GO" id="GO:0005524">
    <property type="term" value="F:ATP binding"/>
    <property type="evidence" value="ECO:0007669"/>
    <property type="project" value="UniProtKB-KW"/>
</dbReference>
<feature type="domain" description="Histidine kinase" evidence="15">
    <location>
        <begin position="763"/>
        <end position="977"/>
    </location>
</feature>
<evidence type="ECO:0000259" key="16">
    <source>
        <dbReference type="PROSITE" id="PS50112"/>
    </source>
</evidence>
<keyword evidence="6" id="KW-0808">Transferase</keyword>
<dbReference type="PANTHER" id="PTHR43065:SF10">
    <property type="entry name" value="PEROXIDE STRESS-ACTIVATED HISTIDINE KINASE MAK3"/>
    <property type="match status" value="1"/>
</dbReference>
<feature type="transmembrane region" description="Helical" evidence="14">
    <location>
        <begin position="241"/>
        <end position="259"/>
    </location>
</feature>
<dbReference type="OrthoDB" id="9815750at2"/>
<dbReference type="Proteomes" id="UP000265560">
    <property type="component" value="Chromosome"/>
</dbReference>
<dbReference type="CDD" id="cd10322">
    <property type="entry name" value="SLC5sbd"/>
    <property type="match status" value="1"/>
</dbReference>
<dbReference type="InterPro" id="IPR035965">
    <property type="entry name" value="PAS-like_dom_sf"/>
</dbReference>
<dbReference type="InterPro" id="IPR038377">
    <property type="entry name" value="Na/Glc_symporter_sf"/>
</dbReference>
<dbReference type="InterPro" id="IPR005467">
    <property type="entry name" value="His_kinase_dom"/>
</dbReference>
<feature type="transmembrane region" description="Helical" evidence="14">
    <location>
        <begin position="6"/>
        <end position="27"/>
    </location>
</feature>
<dbReference type="Pfam" id="PF00512">
    <property type="entry name" value="HisKA"/>
    <property type="match status" value="1"/>
</dbReference>
<dbReference type="PRINTS" id="PR00344">
    <property type="entry name" value="BCTRLSENSOR"/>
</dbReference>
<dbReference type="GO" id="GO:0022857">
    <property type="term" value="F:transmembrane transporter activity"/>
    <property type="evidence" value="ECO:0007669"/>
    <property type="project" value="InterPro"/>
</dbReference>
<organism evidence="17 18">
    <name type="scientific">Pseudomonas cavernae</name>
    <dbReference type="NCBI Taxonomy" id="2320867"/>
    <lineage>
        <taxon>Bacteria</taxon>
        <taxon>Pseudomonadati</taxon>
        <taxon>Pseudomonadota</taxon>
        <taxon>Gammaproteobacteria</taxon>
        <taxon>Pseudomonadales</taxon>
        <taxon>Pseudomonadaceae</taxon>
        <taxon>Pseudomonas</taxon>
    </lineage>
</organism>
<dbReference type="GO" id="GO:0000155">
    <property type="term" value="F:phosphorelay sensor kinase activity"/>
    <property type="evidence" value="ECO:0007669"/>
    <property type="project" value="InterPro"/>
</dbReference>
<evidence type="ECO:0000256" key="3">
    <source>
        <dbReference type="ARBA" id="ARBA00006434"/>
    </source>
</evidence>
<dbReference type="InterPro" id="IPR000014">
    <property type="entry name" value="PAS"/>
</dbReference>
<sequence>MLTSFSLTQLILISALYLLALFGVAWLSERGLVPRRIISHPLTYTLSLGVYASAWAFYGTVGMAYQYGFGFLASYLGVSGAFLLAPVLLYPILRITRTYQLSSLADLFAFRFRSTWAGALTTLFMLIGVLPLLALQMQAIADSIGILTREPVHARVALSYCGLIILFTILFGARHIATREKHEGLVFALAFESVVKLLALAGIGLYALYHVFGGPQELELWLLQNQSALAALHTPLQEGPWRTLLLVFFASAIVMPHMFHMTFTENLNPRALVSASWGLPLYLLLVSLSVPLILWAGLKLGATTNPEYFTLGVGIAENNQALTLLAYVGGLSASSGLIIVTTLALSGMALNHLVLPLYQPPAEGNIYRWLKWTRRALIIAIIAAGYGFYLLLGAEQDLANLGIVAFVATLQFLPGVLSVLYWPTANRRGFIAGLLTGIGVWMVSMLLPLLGNIQGIYLPLFNLIYVLDDTSWHLAAIGSLAANVLVFTLVSLFSETSSEEQSAAEACAVDNVRRPQRRELLATSPQEFATQLAKPLGAKTAQREVEQALRDLHLPFDENRPYALRRLRDRIEANLSGLMGPNVAQDIVESFLPYKSGSEGYVTEDIHFIESRLEDYHSRLTGLAAELDALRRYHRQTLQELPMGVCSLAKDQEILMWNRAMEELTGIPAQRLVGSRLTTIVEPWKGLLEGFINLPDEHQHKQRLTLDGQTRWFNLHKAAIEEPLAPGNTGLVLLVEDLTDTQMLEDKLVHSERLASIGRLAAGVAHEIGNPITGIACLAQNLREEREGDGELSEISSQIIEQTKRVSRIVQSLMSFAHAGGHQYEEEPVCLADVAQDAIGLLSLNRRSLEIQFYNLCEPEHWVVGDPQRLAQVLINLLSNARDASPPNGAIRVKSEASEHTVDLIVEDEGSGIPKAIMDRLFEPFFTTKDPGKGTGLGLALVYSIVEEHYGQITIDSPADSEQQRGTRIRVTLPRHVEATSAVTRDRRES</sequence>
<dbReference type="SUPFAM" id="SSF47384">
    <property type="entry name" value="Homodimeric domain of signal transducing histidine kinase"/>
    <property type="match status" value="1"/>
</dbReference>
<protein>
    <recommendedName>
        <fullName evidence="4">histidine kinase</fullName>
        <ecNumber evidence="4">2.7.13.3</ecNumber>
    </recommendedName>
</protein>
<evidence type="ECO:0000256" key="2">
    <source>
        <dbReference type="ARBA" id="ARBA00004141"/>
    </source>
</evidence>
<dbReference type="KEGG" id="pcav:D3880_04385"/>
<dbReference type="CDD" id="cd00130">
    <property type="entry name" value="PAS"/>
    <property type="match status" value="1"/>
</dbReference>
<proteinExistence type="inferred from homology"/>
<feature type="transmembrane region" description="Helical" evidence="14">
    <location>
        <begin position="185"/>
        <end position="209"/>
    </location>
</feature>
<evidence type="ECO:0000256" key="7">
    <source>
        <dbReference type="ARBA" id="ARBA00022692"/>
    </source>
</evidence>
<evidence type="ECO:0000256" key="5">
    <source>
        <dbReference type="ARBA" id="ARBA00022553"/>
    </source>
</evidence>
<feature type="transmembrane region" description="Helical" evidence="14">
    <location>
        <begin position="429"/>
        <end position="451"/>
    </location>
</feature>
<comment type="subcellular location">
    <subcellularLocation>
        <location evidence="2">Membrane</location>
        <topology evidence="2">Multi-pass membrane protein</topology>
    </subcellularLocation>
</comment>
<feature type="transmembrane region" description="Helical" evidence="14">
    <location>
        <begin position="48"/>
        <end position="67"/>
    </location>
</feature>
<evidence type="ECO:0000313" key="18">
    <source>
        <dbReference type="Proteomes" id="UP000265560"/>
    </source>
</evidence>
<evidence type="ECO:0000256" key="14">
    <source>
        <dbReference type="SAM" id="Phobius"/>
    </source>
</evidence>
<evidence type="ECO:0000256" key="12">
    <source>
        <dbReference type="ARBA" id="ARBA00023012"/>
    </source>
</evidence>
<dbReference type="GO" id="GO:0006355">
    <property type="term" value="P:regulation of DNA-templated transcription"/>
    <property type="evidence" value="ECO:0007669"/>
    <property type="project" value="InterPro"/>
</dbReference>
<evidence type="ECO:0000259" key="15">
    <source>
        <dbReference type="PROSITE" id="PS50109"/>
    </source>
</evidence>
<dbReference type="InterPro" id="IPR003594">
    <property type="entry name" value="HATPase_dom"/>
</dbReference>
<evidence type="ECO:0000256" key="4">
    <source>
        <dbReference type="ARBA" id="ARBA00012438"/>
    </source>
</evidence>
<evidence type="ECO:0000256" key="1">
    <source>
        <dbReference type="ARBA" id="ARBA00000085"/>
    </source>
</evidence>
<dbReference type="InterPro" id="IPR036890">
    <property type="entry name" value="HATPase_C_sf"/>
</dbReference>
<dbReference type="InterPro" id="IPR013767">
    <property type="entry name" value="PAS_fold"/>
</dbReference>
<dbReference type="PROSITE" id="PS50109">
    <property type="entry name" value="HIS_KIN"/>
    <property type="match status" value="1"/>
</dbReference>
<dbReference type="Gene3D" id="3.30.450.20">
    <property type="entry name" value="PAS domain"/>
    <property type="match status" value="1"/>
</dbReference>
<keyword evidence="7 14" id="KW-0812">Transmembrane</keyword>
<feature type="transmembrane region" description="Helical" evidence="14">
    <location>
        <begin position="114"/>
        <end position="134"/>
    </location>
</feature>
<reference evidence="18" key="1">
    <citation type="submission" date="2018-09" db="EMBL/GenBank/DDBJ databases">
        <authorList>
            <person name="Zhu H."/>
        </authorList>
    </citation>
    <scope>NUCLEOTIDE SEQUENCE [LARGE SCALE GENOMIC DNA]</scope>
    <source>
        <strain evidence="18">K2W31S-8</strain>
    </source>
</reference>
<keyword evidence="18" id="KW-1185">Reference proteome</keyword>
<evidence type="ECO:0000256" key="8">
    <source>
        <dbReference type="ARBA" id="ARBA00022741"/>
    </source>
</evidence>
<dbReference type="InterPro" id="IPR036097">
    <property type="entry name" value="HisK_dim/P_sf"/>
</dbReference>
<dbReference type="SMART" id="SM00387">
    <property type="entry name" value="HATPase_c"/>
    <property type="match status" value="1"/>
</dbReference>
<keyword evidence="11 14" id="KW-1133">Transmembrane helix</keyword>
<dbReference type="InterPro" id="IPR001734">
    <property type="entry name" value="Na/solute_symporter"/>
</dbReference>
<dbReference type="CDD" id="cd00082">
    <property type="entry name" value="HisKA"/>
    <property type="match status" value="1"/>
</dbReference>
<keyword evidence="8" id="KW-0547">Nucleotide-binding</keyword>
<evidence type="ECO:0000256" key="11">
    <source>
        <dbReference type="ARBA" id="ARBA00022989"/>
    </source>
</evidence>
<keyword evidence="10" id="KW-0067">ATP-binding</keyword>
<evidence type="ECO:0000256" key="9">
    <source>
        <dbReference type="ARBA" id="ARBA00022777"/>
    </source>
</evidence>
<dbReference type="GO" id="GO:0016020">
    <property type="term" value="C:membrane"/>
    <property type="evidence" value="ECO:0007669"/>
    <property type="project" value="UniProtKB-SubCell"/>
</dbReference>
<dbReference type="AlphaFoldDB" id="A0A385YYP2"/>
<dbReference type="EMBL" id="CP032419">
    <property type="protein sequence ID" value="AYC31674.1"/>
    <property type="molecule type" value="Genomic_DNA"/>
</dbReference>
<dbReference type="Gene3D" id="3.30.565.10">
    <property type="entry name" value="Histidine kinase-like ATPase, C-terminal domain"/>
    <property type="match status" value="1"/>
</dbReference>
<dbReference type="PROSITE" id="PS50112">
    <property type="entry name" value="PAS"/>
    <property type="match status" value="1"/>
</dbReference>
<comment type="catalytic activity">
    <reaction evidence="1">
        <text>ATP + protein L-histidine = ADP + protein N-phospho-L-histidine.</text>
        <dbReference type="EC" id="2.7.13.3"/>
    </reaction>
</comment>